<proteinExistence type="predicted"/>
<name>A0ABV0SJL5_9TELE</name>
<comment type="caution">
    <text evidence="1">The sequence shown here is derived from an EMBL/GenBank/DDBJ whole genome shotgun (WGS) entry which is preliminary data.</text>
</comment>
<dbReference type="Proteomes" id="UP001434883">
    <property type="component" value="Unassembled WGS sequence"/>
</dbReference>
<accession>A0ABV0SJL5</accession>
<sequence length="92" mass="10547">SFSKHSVNILRVSQMCHSDLNNQGEAENCDQLTWRRKYIKVNDENGLPAVCLRLEDLTFICSSVISRHVLQNQGHVSILHLCLLQIHPVLIR</sequence>
<evidence type="ECO:0000313" key="1">
    <source>
        <dbReference type="EMBL" id="MEQ2219898.1"/>
    </source>
</evidence>
<evidence type="ECO:0000313" key="2">
    <source>
        <dbReference type="Proteomes" id="UP001434883"/>
    </source>
</evidence>
<gene>
    <name evidence="1" type="ORF">XENOCAPTIV_028031</name>
</gene>
<reference evidence="1 2" key="1">
    <citation type="submission" date="2021-06" db="EMBL/GenBank/DDBJ databases">
        <authorList>
            <person name="Palmer J.M."/>
        </authorList>
    </citation>
    <scope>NUCLEOTIDE SEQUENCE [LARGE SCALE GENOMIC DNA]</scope>
    <source>
        <strain evidence="1 2">XC_2019</strain>
        <tissue evidence="1">Muscle</tissue>
    </source>
</reference>
<dbReference type="EMBL" id="JAHRIN010083121">
    <property type="protein sequence ID" value="MEQ2219898.1"/>
    <property type="molecule type" value="Genomic_DNA"/>
</dbReference>
<protein>
    <submittedName>
        <fullName evidence="1">Uncharacterized protein</fullName>
    </submittedName>
</protein>
<organism evidence="1 2">
    <name type="scientific">Xenoophorus captivus</name>
    <dbReference type="NCBI Taxonomy" id="1517983"/>
    <lineage>
        <taxon>Eukaryota</taxon>
        <taxon>Metazoa</taxon>
        <taxon>Chordata</taxon>
        <taxon>Craniata</taxon>
        <taxon>Vertebrata</taxon>
        <taxon>Euteleostomi</taxon>
        <taxon>Actinopterygii</taxon>
        <taxon>Neopterygii</taxon>
        <taxon>Teleostei</taxon>
        <taxon>Neoteleostei</taxon>
        <taxon>Acanthomorphata</taxon>
        <taxon>Ovalentaria</taxon>
        <taxon>Atherinomorphae</taxon>
        <taxon>Cyprinodontiformes</taxon>
        <taxon>Goodeidae</taxon>
        <taxon>Xenoophorus</taxon>
    </lineage>
</organism>
<keyword evidence="2" id="KW-1185">Reference proteome</keyword>
<feature type="non-terminal residue" evidence="1">
    <location>
        <position position="1"/>
    </location>
</feature>